<organism evidence="2 3">
    <name type="scientific">Ralstonia nicotianae</name>
    <dbReference type="NCBI Taxonomy" id="3037696"/>
    <lineage>
        <taxon>Bacteria</taxon>
        <taxon>Pseudomonadati</taxon>
        <taxon>Pseudomonadota</taxon>
        <taxon>Betaproteobacteria</taxon>
        <taxon>Burkholderiales</taxon>
        <taxon>Burkholderiaceae</taxon>
        <taxon>Ralstonia</taxon>
        <taxon>Ralstonia solanacearum species complex</taxon>
    </lineage>
</organism>
<evidence type="ECO:0000313" key="3">
    <source>
        <dbReference type="Proteomes" id="UP000680989"/>
    </source>
</evidence>
<sequence>MNSWTDEADAAGNGATSSHTAAVVEERKEEAIFLGDTGSLPIDTRRVLVQLLLGPSVDARRQTKLWPVLLRDETVIRSRMHELFLEVVIDHEQQVAFTRQVTSEELEVPILLRKASLTFLETALLLFLRQRLTQADAQGERAVVSLSDMQEHLGVFERDNNPDHAKFGRQVVNAVDKAKKLSLLQRIRSSEERYEVAPTLKLLFSAEEIQQLSRTYGQLAQVPQPTGEPDDSVAVDVAGDSADEDEEGL</sequence>
<feature type="region of interest" description="Disordered" evidence="1">
    <location>
        <begin position="1"/>
        <end position="20"/>
    </location>
</feature>
<keyword evidence="3" id="KW-1185">Reference proteome</keyword>
<dbReference type="Proteomes" id="UP000680989">
    <property type="component" value="Chromosome"/>
</dbReference>
<dbReference type="InterPro" id="IPR025449">
    <property type="entry name" value="JetB"/>
</dbReference>
<dbReference type="Pfam" id="PF13835">
    <property type="entry name" value="DUF4194"/>
    <property type="match status" value="1"/>
</dbReference>
<proteinExistence type="predicted"/>
<evidence type="ECO:0000256" key="1">
    <source>
        <dbReference type="SAM" id="MobiDB-lite"/>
    </source>
</evidence>
<name>A0ABX7ZNQ1_9RALS</name>
<dbReference type="RefSeq" id="WP_211906435.1">
    <property type="nucleotide sequence ID" value="NZ_CP046674.1"/>
</dbReference>
<accession>A0ABX7ZNQ1</accession>
<reference evidence="3" key="1">
    <citation type="submission" date="2019-12" db="EMBL/GenBank/DDBJ databases">
        <title>Whole-genome sequence of tobacco pathogen Ralstonia pseudosolanacearum strain RS, originating from Yunnan province of China.</title>
        <authorList>
            <person name="Lu C.-H."/>
        </authorList>
    </citation>
    <scope>NUCLEOTIDE SEQUENCE [LARGE SCALE GENOMIC DNA]</scope>
    <source>
        <strain evidence="3">RS</strain>
    </source>
</reference>
<protein>
    <submittedName>
        <fullName evidence="2">DUF4194 domain-containing protein</fullName>
    </submittedName>
</protein>
<feature type="region of interest" description="Disordered" evidence="1">
    <location>
        <begin position="219"/>
        <end position="249"/>
    </location>
</feature>
<gene>
    <name evidence="2" type="ORF">GO999_00115</name>
</gene>
<evidence type="ECO:0000313" key="2">
    <source>
        <dbReference type="EMBL" id="QUP57073.1"/>
    </source>
</evidence>
<dbReference type="EMBL" id="CP046674">
    <property type="protein sequence ID" value="QUP57073.1"/>
    <property type="molecule type" value="Genomic_DNA"/>
</dbReference>